<gene>
    <name evidence="2" type="ORF">EYC84_006705</name>
</gene>
<evidence type="ECO:0000313" key="2">
    <source>
        <dbReference type="EMBL" id="KAA8576607.1"/>
    </source>
</evidence>
<protein>
    <submittedName>
        <fullName evidence="2">Uncharacterized protein</fullName>
    </submittedName>
</protein>
<keyword evidence="3" id="KW-1185">Reference proteome</keyword>
<proteinExistence type="predicted"/>
<dbReference type="EMBL" id="VICG01000001">
    <property type="protein sequence ID" value="KAA8576607.1"/>
    <property type="molecule type" value="Genomic_DNA"/>
</dbReference>
<sequence length="71" mass="8500">MGEQHCQKAAKLIKIQSDRYHELYIPGTYFGYAYFYTDNTMEPRNVFLEERSSQHHHPSNCSTMRRERIST</sequence>
<evidence type="ECO:0000313" key="3">
    <source>
        <dbReference type="Proteomes" id="UP000322873"/>
    </source>
</evidence>
<feature type="region of interest" description="Disordered" evidence="1">
    <location>
        <begin position="50"/>
        <end position="71"/>
    </location>
</feature>
<evidence type="ECO:0000256" key="1">
    <source>
        <dbReference type="SAM" id="MobiDB-lite"/>
    </source>
</evidence>
<dbReference type="Proteomes" id="UP000322873">
    <property type="component" value="Unassembled WGS sequence"/>
</dbReference>
<comment type="caution">
    <text evidence="2">The sequence shown here is derived from an EMBL/GenBank/DDBJ whole genome shotgun (WGS) entry which is preliminary data.</text>
</comment>
<accession>A0A5M9K6X8</accession>
<organism evidence="2 3">
    <name type="scientific">Monilinia fructicola</name>
    <name type="common">Brown rot fungus</name>
    <name type="synonym">Ciboria fructicola</name>
    <dbReference type="NCBI Taxonomy" id="38448"/>
    <lineage>
        <taxon>Eukaryota</taxon>
        <taxon>Fungi</taxon>
        <taxon>Dikarya</taxon>
        <taxon>Ascomycota</taxon>
        <taxon>Pezizomycotina</taxon>
        <taxon>Leotiomycetes</taxon>
        <taxon>Helotiales</taxon>
        <taxon>Sclerotiniaceae</taxon>
        <taxon>Monilinia</taxon>
    </lineage>
</organism>
<reference evidence="2 3" key="1">
    <citation type="submission" date="2019-06" db="EMBL/GenBank/DDBJ databases">
        <title>Genome Sequence of the Brown Rot Fungal Pathogen Monilinia fructicola.</title>
        <authorList>
            <person name="De Miccolis Angelini R.M."/>
            <person name="Landi L."/>
            <person name="Abate D."/>
            <person name="Pollastro S."/>
            <person name="Romanazzi G."/>
            <person name="Faretra F."/>
        </authorList>
    </citation>
    <scope>NUCLEOTIDE SEQUENCE [LARGE SCALE GENOMIC DNA]</scope>
    <source>
        <strain evidence="2 3">Mfrc123</strain>
    </source>
</reference>
<name>A0A5M9K6X8_MONFR</name>
<dbReference type="AlphaFoldDB" id="A0A5M9K6X8"/>